<keyword evidence="4" id="KW-1185">Reference proteome</keyword>
<dbReference type="HOGENOM" id="CLU_2633020_0_0_7"/>
<gene>
    <name evidence="3" type="ordered locus">Geob_0016</name>
</gene>
<evidence type="ECO:0000313" key="3">
    <source>
        <dbReference type="EMBL" id="ACM18393.1"/>
    </source>
</evidence>
<organism evidence="3 4">
    <name type="scientific">Geotalea daltonii (strain DSM 22248 / JCM 15807 / FRC-32)</name>
    <name type="common">Geobacter daltonii</name>
    <dbReference type="NCBI Taxonomy" id="316067"/>
    <lineage>
        <taxon>Bacteria</taxon>
        <taxon>Pseudomonadati</taxon>
        <taxon>Thermodesulfobacteriota</taxon>
        <taxon>Desulfuromonadia</taxon>
        <taxon>Geobacterales</taxon>
        <taxon>Geobacteraceae</taxon>
        <taxon>Geotalea</taxon>
    </lineage>
</organism>
<dbReference type="RefSeq" id="WP_012645122.1">
    <property type="nucleotide sequence ID" value="NC_011979.1"/>
</dbReference>
<dbReference type="STRING" id="316067.Geob_0016"/>
<accession>B9M7T5</accession>
<name>B9M7T5_GEODF</name>
<dbReference type="AlphaFoldDB" id="B9M7T5"/>
<reference evidence="3 4" key="1">
    <citation type="submission" date="2009-01" db="EMBL/GenBank/DDBJ databases">
        <title>Complete sequence of Geobacter sp. FRC-32.</title>
        <authorList>
            <consortium name="US DOE Joint Genome Institute"/>
            <person name="Lucas S."/>
            <person name="Copeland A."/>
            <person name="Lapidus A."/>
            <person name="Glavina del Rio T."/>
            <person name="Dalin E."/>
            <person name="Tice H."/>
            <person name="Bruce D."/>
            <person name="Goodwin L."/>
            <person name="Pitluck S."/>
            <person name="Saunders E."/>
            <person name="Brettin T."/>
            <person name="Detter J.C."/>
            <person name="Han C."/>
            <person name="Larimer F."/>
            <person name="Land M."/>
            <person name="Hauser L."/>
            <person name="Kyrpides N."/>
            <person name="Ovchinnikova G."/>
            <person name="Kostka J."/>
            <person name="Richardson P."/>
        </authorList>
    </citation>
    <scope>NUCLEOTIDE SEQUENCE [LARGE SCALE GENOMIC DNA]</scope>
    <source>
        <strain evidence="4">DSM 22248 / JCM 15807 / FRC-32</strain>
    </source>
</reference>
<dbReference type="KEGG" id="geo:Geob_0016"/>
<feature type="region of interest" description="Disordered" evidence="1">
    <location>
        <begin position="52"/>
        <end position="77"/>
    </location>
</feature>
<dbReference type="EMBL" id="CP001390">
    <property type="protein sequence ID" value="ACM18393.1"/>
    <property type="molecule type" value="Genomic_DNA"/>
</dbReference>
<evidence type="ECO:0000313" key="4">
    <source>
        <dbReference type="Proteomes" id="UP000007721"/>
    </source>
</evidence>
<keyword evidence="2" id="KW-0732">Signal</keyword>
<sequence>MLKRTGMVAAGLLLMTGIAFAGVDVSVNVGVPAPRIPAPQVRVIEKETIIIKEKKGHGKHKGHYKEKEGKKKHRGKD</sequence>
<dbReference type="Proteomes" id="UP000007721">
    <property type="component" value="Chromosome"/>
</dbReference>
<evidence type="ECO:0000256" key="2">
    <source>
        <dbReference type="SAM" id="SignalP"/>
    </source>
</evidence>
<feature type="signal peptide" evidence="2">
    <location>
        <begin position="1"/>
        <end position="21"/>
    </location>
</feature>
<feature type="chain" id="PRO_5002888799" evidence="2">
    <location>
        <begin position="22"/>
        <end position="77"/>
    </location>
</feature>
<proteinExistence type="predicted"/>
<evidence type="ECO:0000256" key="1">
    <source>
        <dbReference type="SAM" id="MobiDB-lite"/>
    </source>
</evidence>
<protein>
    <submittedName>
        <fullName evidence="3">Uncharacterized protein</fullName>
    </submittedName>
</protein>
<feature type="compositionally biased region" description="Basic residues" evidence="1">
    <location>
        <begin position="54"/>
        <end position="77"/>
    </location>
</feature>